<evidence type="ECO:0008006" key="4">
    <source>
        <dbReference type="Google" id="ProtNLM"/>
    </source>
</evidence>
<keyword evidence="1" id="KW-0732">Signal</keyword>
<evidence type="ECO:0000313" key="2">
    <source>
        <dbReference type="EMBL" id="EEW37878.1"/>
    </source>
</evidence>
<dbReference type="GeneID" id="78413275"/>
<dbReference type="Gene3D" id="1.20.120.570">
    <property type="entry name" value="YkyA-like"/>
    <property type="match status" value="1"/>
</dbReference>
<dbReference type="eggNOG" id="ENOG50331X5">
    <property type="taxonomic scope" value="Bacteria"/>
</dbReference>
<feature type="chain" id="PRO_5039152351" description="Lipoprotein" evidence="1">
    <location>
        <begin position="21"/>
        <end position="212"/>
    </location>
</feature>
<dbReference type="Proteomes" id="UP000005926">
    <property type="component" value="Unassembled WGS sequence"/>
</dbReference>
<dbReference type="HOGENOM" id="CLU_1308666_0_0_9"/>
<dbReference type="RefSeq" id="WP_005605456.1">
    <property type="nucleotide sequence ID" value="NZ_CP102283.1"/>
</dbReference>
<organism evidence="2 3">
    <name type="scientific">Granulicatella adiacens ATCC 49175</name>
    <dbReference type="NCBI Taxonomy" id="638301"/>
    <lineage>
        <taxon>Bacteria</taxon>
        <taxon>Bacillati</taxon>
        <taxon>Bacillota</taxon>
        <taxon>Bacilli</taxon>
        <taxon>Lactobacillales</taxon>
        <taxon>Carnobacteriaceae</taxon>
        <taxon>Granulicatella</taxon>
    </lineage>
</organism>
<dbReference type="STRING" id="638301.HMPREF0444_0391"/>
<keyword evidence="3" id="KW-1185">Reference proteome</keyword>
<proteinExistence type="predicted"/>
<protein>
    <recommendedName>
        <fullName evidence="4">Lipoprotein</fullName>
    </recommendedName>
</protein>
<dbReference type="AlphaFoldDB" id="C8NEP6"/>
<evidence type="ECO:0000313" key="3">
    <source>
        <dbReference type="Proteomes" id="UP000005926"/>
    </source>
</evidence>
<evidence type="ECO:0000256" key="1">
    <source>
        <dbReference type="SAM" id="SignalP"/>
    </source>
</evidence>
<dbReference type="Pfam" id="PF10368">
    <property type="entry name" value="YkyA"/>
    <property type="match status" value="1"/>
</dbReference>
<name>C8NEP6_9LACT</name>
<dbReference type="EMBL" id="ACKZ01000009">
    <property type="protein sequence ID" value="EEW37878.1"/>
    <property type="molecule type" value="Genomic_DNA"/>
</dbReference>
<reference evidence="2 3" key="1">
    <citation type="submission" date="2009-08" db="EMBL/GenBank/DDBJ databases">
        <authorList>
            <person name="Muzny D."/>
            <person name="Qin X."/>
            <person name="Deng J."/>
            <person name="Jiang H."/>
            <person name="Liu Y."/>
            <person name="Qu J."/>
            <person name="Song X.-Z."/>
            <person name="Zhang L."/>
            <person name="Thornton R."/>
            <person name="Coyle M."/>
            <person name="Francisco L."/>
            <person name="Jackson L."/>
            <person name="Javaid M."/>
            <person name="Korchina V."/>
            <person name="Kovar C."/>
            <person name="Mata R."/>
            <person name="Mathew T."/>
            <person name="Ngo R."/>
            <person name="Nguyen L."/>
            <person name="Nguyen N."/>
            <person name="Okwuonu G."/>
            <person name="Ongeri F."/>
            <person name="Pham C."/>
            <person name="Simmons D."/>
            <person name="Wilczek-Boney K."/>
            <person name="Hale W."/>
            <person name="Jakkamsetti A."/>
            <person name="Pham P."/>
            <person name="Ruth R."/>
            <person name="San Lucas F."/>
            <person name="Warren J."/>
            <person name="Zhang J."/>
            <person name="Zhao Z."/>
            <person name="Zhou C."/>
            <person name="Zhu D."/>
            <person name="Lee S."/>
            <person name="Bess C."/>
            <person name="Blankenburg K."/>
            <person name="Forbes L."/>
            <person name="Fu Q."/>
            <person name="Gubbala S."/>
            <person name="Hirani K."/>
            <person name="Jayaseelan J.C."/>
            <person name="Lara F."/>
            <person name="Munidasa M."/>
            <person name="Palculict T."/>
            <person name="Patil S."/>
            <person name="Pu L.-L."/>
            <person name="Saada N."/>
            <person name="Tang L."/>
            <person name="Weissenberger G."/>
            <person name="Zhu Y."/>
            <person name="Hemphill L."/>
            <person name="Shang Y."/>
            <person name="Youmans B."/>
            <person name="Ayvaz T."/>
            <person name="Ross M."/>
            <person name="Santibanez J."/>
            <person name="Aqrawi P."/>
            <person name="Gross S."/>
            <person name="Joshi V."/>
            <person name="Fowler G."/>
            <person name="Nazareth L."/>
            <person name="Reid J."/>
            <person name="Worley K."/>
            <person name="Petrosino J."/>
            <person name="Highlander S."/>
            <person name="Gibbs R."/>
        </authorList>
    </citation>
    <scope>NUCLEOTIDE SEQUENCE [LARGE SCALE GENOMIC DNA]</scope>
    <source>
        <strain evidence="2 3">ATCC 49175</strain>
    </source>
</reference>
<dbReference type="InterPro" id="IPR019454">
    <property type="entry name" value="Lipoprot_YkyA-like"/>
</dbReference>
<comment type="caution">
    <text evidence="2">The sequence shown here is derived from an EMBL/GenBank/DDBJ whole genome shotgun (WGS) entry which is preliminary data.</text>
</comment>
<feature type="signal peptide" evidence="1">
    <location>
        <begin position="1"/>
        <end position="20"/>
    </location>
</feature>
<accession>C8NEP6</accession>
<dbReference type="PROSITE" id="PS51257">
    <property type="entry name" value="PROKAR_LIPOPROTEIN"/>
    <property type="match status" value="1"/>
</dbReference>
<dbReference type="InterPro" id="IPR036785">
    <property type="entry name" value="YkyA-like_sf"/>
</dbReference>
<sequence>MKKIAAKVFLISAGFLFLGACGNTKKSAESTVQEVQDTLPVVVQQLNDIQALENSLQSDWEADIHEDYTMTSYAKKTGKVFSNIQERQQLLKSMQKSLKVLLDDATRLSNLKDKNLPSAEIQIVVSNLQSIVSQLKNYSEMSQKQLEKEAEFFVSISGGKQTSDELKALIIEVNNSANERQQIIEAINSPISELDRPIRILKARLANSGKGE</sequence>
<gene>
    <name evidence="2" type="ORF">HMPREF0444_0391</name>
</gene>